<dbReference type="Pfam" id="PF00505">
    <property type="entry name" value="HMG_box"/>
    <property type="match status" value="1"/>
</dbReference>
<feature type="compositionally biased region" description="Low complexity" evidence="4">
    <location>
        <begin position="260"/>
        <end position="269"/>
    </location>
</feature>
<feature type="compositionally biased region" description="Polar residues" evidence="4">
    <location>
        <begin position="206"/>
        <end position="216"/>
    </location>
</feature>
<dbReference type="InterPro" id="IPR009071">
    <property type="entry name" value="HMG_box_dom"/>
</dbReference>
<dbReference type="CDD" id="cd01389">
    <property type="entry name" value="HMG-box_ROX1-like"/>
    <property type="match status" value="1"/>
</dbReference>
<gene>
    <name evidence="6" type="ORF">CVT25_003431</name>
</gene>
<dbReference type="InterPro" id="IPR036910">
    <property type="entry name" value="HMG_box_dom_sf"/>
</dbReference>
<dbReference type="PANTHER" id="PTHR10270:SF161">
    <property type="entry name" value="SEX-DETERMINING REGION Y PROTEIN"/>
    <property type="match status" value="1"/>
</dbReference>
<feature type="compositionally biased region" description="Low complexity" evidence="4">
    <location>
        <begin position="88"/>
        <end position="104"/>
    </location>
</feature>
<evidence type="ECO:0000256" key="4">
    <source>
        <dbReference type="SAM" id="MobiDB-lite"/>
    </source>
</evidence>
<dbReference type="Proteomes" id="UP000283269">
    <property type="component" value="Unassembled WGS sequence"/>
</dbReference>
<feature type="compositionally biased region" description="Basic and acidic residues" evidence="4">
    <location>
        <begin position="217"/>
        <end position="226"/>
    </location>
</feature>
<dbReference type="AlphaFoldDB" id="A0A409WM36"/>
<dbReference type="EMBL" id="NHYD01003373">
    <property type="protein sequence ID" value="PPQ79549.1"/>
    <property type="molecule type" value="Genomic_DNA"/>
</dbReference>
<evidence type="ECO:0000256" key="3">
    <source>
        <dbReference type="PROSITE-ProRule" id="PRU00267"/>
    </source>
</evidence>
<dbReference type="InterPro" id="IPR050140">
    <property type="entry name" value="SRY-related_HMG-box_TF-like"/>
</dbReference>
<keyword evidence="1 3" id="KW-0238">DNA-binding</keyword>
<evidence type="ECO:0000256" key="1">
    <source>
        <dbReference type="ARBA" id="ARBA00023125"/>
    </source>
</evidence>
<evidence type="ECO:0000256" key="2">
    <source>
        <dbReference type="ARBA" id="ARBA00023163"/>
    </source>
</evidence>
<accession>A0A409WM36</accession>
<reference evidence="6 7" key="1">
    <citation type="journal article" date="2018" name="Evol. Lett.">
        <title>Horizontal gene cluster transfer increased hallucinogenic mushroom diversity.</title>
        <authorList>
            <person name="Reynolds H.T."/>
            <person name="Vijayakumar V."/>
            <person name="Gluck-Thaler E."/>
            <person name="Korotkin H.B."/>
            <person name="Matheny P.B."/>
            <person name="Slot J.C."/>
        </authorList>
    </citation>
    <scope>NUCLEOTIDE SEQUENCE [LARGE SCALE GENOMIC DNA]</scope>
    <source>
        <strain evidence="6 7">2631</strain>
    </source>
</reference>
<feature type="region of interest" description="Disordered" evidence="4">
    <location>
        <begin position="1"/>
        <end position="36"/>
    </location>
</feature>
<dbReference type="GO" id="GO:0000978">
    <property type="term" value="F:RNA polymerase II cis-regulatory region sequence-specific DNA binding"/>
    <property type="evidence" value="ECO:0007669"/>
    <property type="project" value="TreeGrafter"/>
</dbReference>
<evidence type="ECO:0000313" key="7">
    <source>
        <dbReference type="Proteomes" id="UP000283269"/>
    </source>
</evidence>
<dbReference type="GO" id="GO:0001228">
    <property type="term" value="F:DNA-binding transcription activator activity, RNA polymerase II-specific"/>
    <property type="evidence" value="ECO:0007669"/>
    <property type="project" value="TreeGrafter"/>
</dbReference>
<feature type="compositionally biased region" description="Polar residues" evidence="4">
    <location>
        <begin position="274"/>
        <end position="287"/>
    </location>
</feature>
<dbReference type="OrthoDB" id="6247875at2759"/>
<dbReference type="SMART" id="SM00398">
    <property type="entry name" value="HMG"/>
    <property type="match status" value="1"/>
</dbReference>
<feature type="domain" description="HMG box" evidence="5">
    <location>
        <begin position="121"/>
        <end position="190"/>
    </location>
</feature>
<sequence>MSSPRDVKTDDALYLRDSHSPTEWPSTPTSHSSAPRIAIPQAYMPLFSEVPVSKVARDARKLEEASYNLEHREPFIHSFSSRLDGSFPQSPQSSDTPRSPSTPSDSRDLSRLSSEPPVTKIARPPNAFMIFRSWWLKKGEIPKHIEKRQQALSRVAGQVWGMLEEADKQKWHRKAAEIQRKHKEDNPDYKFVPSPRGSRRNKDRVQTMSGNATTAEDQTKILRETYTKYTGPSPIPTRKKQAKKARSVDSSSPVNSTHFSLPSSPLSRSAPVHPSSTPTAGSSQIQDPTLLCQPDFTQLHVPRRPSTSLGFNDYSQAQFSIAEASVNANKTIEGIHYNFGNTDQNMMFGNSELSGTQSSLSGGFDASWTQQPFVGSSPHLEAKMQGLHQQLAGPFPPPTVVSPQNTGDASQVKELFSFPALGSANFSLGTDCDDSFLNTIFPLDAYAGQPNDSPAVQLLDAQDSQNYLSGSSMGTDFTFQMNQCQYNFDDAFQLSSL</sequence>
<evidence type="ECO:0000313" key="6">
    <source>
        <dbReference type="EMBL" id="PPQ79549.1"/>
    </source>
</evidence>
<keyword evidence="3" id="KW-0539">Nucleus</keyword>
<feature type="region of interest" description="Disordered" evidence="4">
    <location>
        <begin position="177"/>
        <end position="287"/>
    </location>
</feature>
<dbReference type="STRING" id="93625.A0A409WM36"/>
<feature type="region of interest" description="Disordered" evidence="4">
    <location>
        <begin position="80"/>
        <end position="121"/>
    </location>
</feature>
<feature type="compositionally biased region" description="Basic and acidic residues" evidence="4">
    <location>
        <begin position="177"/>
        <end position="188"/>
    </location>
</feature>
<feature type="compositionally biased region" description="Polar residues" evidence="4">
    <location>
        <begin position="248"/>
        <end position="259"/>
    </location>
</feature>
<proteinExistence type="predicted"/>
<evidence type="ECO:0000259" key="5">
    <source>
        <dbReference type="PROSITE" id="PS50118"/>
    </source>
</evidence>
<feature type="compositionally biased region" description="Polar residues" evidence="4">
    <location>
        <begin position="21"/>
        <end position="33"/>
    </location>
</feature>
<dbReference type="GO" id="GO:0030154">
    <property type="term" value="P:cell differentiation"/>
    <property type="evidence" value="ECO:0007669"/>
    <property type="project" value="TreeGrafter"/>
</dbReference>
<protein>
    <recommendedName>
        <fullName evidence="5">HMG box domain-containing protein</fullName>
    </recommendedName>
</protein>
<dbReference type="SUPFAM" id="SSF47095">
    <property type="entry name" value="HMG-box"/>
    <property type="match status" value="1"/>
</dbReference>
<dbReference type="PROSITE" id="PS50118">
    <property type="entry name" value="HMG_BOX_2"/>
    <property type="match status" value="1"/>
</dbReference>
<feature type="compositionally biased region" description="Basic and acidic residues" evidence="4">
    <location>
        <begin position="1"/>
        <end position="20"/>
    </location>
</feature>
<dbReference type="GO" id="GO:0005634">
    <property type="term" value="C:nucleus"/>
    <property type="evidence" value="ECO:0007669"/>
    <property type="project" value="UniProtKB-UniRule"/>
</dbReference>
<organism evidence="6 7">
    <name type="scientific">Psilocybe cyanescens</name>
    <dbReference type="NCBI Taxonomy" id="93625"/>
    <lineage>
        <taxon>Eukaryota</taxon>
        <taxon>Fungi</taxon>
        <taxon>Dikarya</taxon>
        <taxon>Basidiomycota</taxon>
        <taxon>Agaricomycotina</taxon>
        <taxon>Agaricomycetes</taxon>
        <taxon>Agaricomycetidae</taxon>
        <taxon>Agaricales</taxon>
        <taxon>Agaricineae</taxon>
        <taxon>Strophariaceae</taxon>
        <taxon>Psilocybe</taxon>
    </lineage>
</organism>
<comment type="caution">
    <text evidence="6">The sequence shown here is derived from an EMBL/GenBank/DDBJ whole genome shotgun (WGS) entry which is preliminary data.</text>
</comment>
<dbReference type="InParanoid" id="A0A409WM36"/>
<name>A0A409WM36_PSICY</name>
<keyword evidence="7" id="KW-1185">Reference proteome</keyword>
<dbReference type="PANTHER" id="PTHR10270">
    <property type="entry name" value="SOX TRANSCRIPTION FACTOR"/>
    <property type="match status" value="1"/>
</dbReference>
<dbReference type="Gene3D" id="1.10.30.10">
    <property type="entry name" value="High mobility group box domain"/>
    <property type="match status" value="1"/>
</dbReference>
<feature type="DNA-binding region" description="HMG box" evidence="3">
    <location>
        <begin position="121"/>
        <end position="190"/>
    </location>
</feature>
<keyword evidence="2" id="KW-0804">Transcription</keyword>
<dbReference type="FunCoup" id="A0A409WM36">
    <property type="interactions" value="164"/>
</dbReference>